<proteinExistence type="predicted"/>
<feature type="compositionally biased region" description="Basic and acidic residues" evidence="1">
    <location>
        <begin position="369"/>
        <end position="383"/>
    </location>
</feature>
<protein>
    <recommendedName>
        <fullName evidence="2">INO80 complex subunit B-like conserved region domain-containing protein</fullName>
    </recommendedName>
</protein>
<comment type="caution">
    <text evidence="3">The sequence shown here is derived from an EMBL/GenBank/DDBJ whole genome shotgun (WGS) entry which is preliminary data.</text>
</comment>
<name>A0AAN7WEX2_9PEZI</name>
<organism evidence="3 4">
    <name type="scientific">Elasticomyces elasticus</name>
    <dbReference type="NCBI Taxonomy" id="574655"/>
    <lineage>
        <taxon>Eukaryota</taxon>
        <taxon>Fungi</taxon>
        <taxon>Dikarya</taxon>
        <taxon>Ascomycota</taxon>
        <taxon>Pezizomycotina</taxon>
        <taxon>Dothideomycetes</taxon>
        <taxon>Dothideomycetidae</taxon>
        <taxon>Mycosphaerellales</taxon>
        <taxon>Teratosphaeriaceae</taxon>
        <taxon>Elasticomyces</taxon>
    </lineage>
</organism>
<dbReference type="PANTHER" id="PTHR21561:SF12">
    <property type="entry name" value="INO80 COMPLEX SUBUNIT B"/>
    <property type="match status" value="1"/>
</dbReference>
<dbReference type="GO" id="GO:0006338">
    <property type="term" value="P:chromatin remodeling"/>
    <property type="evidence" value="ECO:0007669"/>
    <property type="project" value="InterPro"/>
</dbReference>
<dbReference type="EMBL" id="JAVRQU010000011">
    <property type="protein sequence ID" value="KAK5697475.1"/>
    <property type="molecule type" value="Genomic_DNA"/>
</dbReference>
<feature type="compositionally biased region" description="Low complexity" evidence="1">
    <location>
        <begin position="134"/>
        <end position="143"/>
    </location>
</feature>
<dbReference type="GO" id="GO:0031011">
    <property type="term" value="C:Ino80 complex"/>
    <property type="evidence" value="ECO:0007669"/>
    <property type="project" value="InterPro"/>
</dbReference>
<dbReference type="SMART" id="SM01406">
    <property type="entry name" value="PAPA-1"/>
    <property type="match status" value="1"/>
</dbReference>
<dbReference type="InterPro" id="IPR029523">
    <property type="entry name" value="INO80B/Ies2"/>
</dbReference>
<feature type="compositionally biased region" description="Acidic residues" evidence="1">
    <location>
        <begin position="158"/>
        <end position="212"/>
    </location>
</feature>
<dbReference type="Pfam" id="PF04795">
    <property type="entry name" value="PAPA-1"/>
    <property type="match status" value="1"/>
</dbReference>
<accession>A0AAN7WEX2</accession>
<feature type="compositionally biased region" description="Polar residues" evidence="1">
    <location>
        <begin position="56"/>
        <end position="103"/>
    </location>
</feature>
<feature type="region of interest" description="Disordered" evidence="1">
    <location>
        <begin position="1"/>
        <end position="40"/>
    </location>
</feature>
<dbReference type="PANTHER" id="PTHR21561">
    <property type="entry name" value="INO80 COMPLEX SUBUNIT B"/>
    <property type="match status" value="1"/>
</dbReference>
<feature type="region of interest" description="Disordered" evidence="1">
    <location>
        <begin position="53"/>
        <end position="336"/>
    </location>
</feature>
<evidence type="ECO:0000313" key="3">
    <source>
        <dbReference type="EMBL" id="KAK5697475.1"/>
    </source>
</evidence>
<feature type="region of interest" description="Disordered" evidence="1">
    <location>
        <begin position="369"/>
        <end position="396"/>
    </location>
</feature>
<evidence type="ECO:0000256" key="1">
    <source>
        <dbReference type="SAM" id="MobiDB-lite"/>
    </source>
</evidence>
<feature type="domain" description="INO80 complex subunit B-like conserved region" evidence="2">
    <location>
        <begin position="356"/>
        <end position="449"/>
    </location>
</feature>
<feature type="compositionally biased region" description="Basic and acidic residues" evidence="1">
    <location>
        <begin position="250"/>
        <end position="259"/>
    </location>
</feature>
<dbReference type="Proteomes" id="UP001310594">
    <property type="component" value="Unassembled WGS sequence"/>
</dbReference>
<dbReference type="InterPro" id="IPR006880">
    <property type="entry name" value="INO80B_C"/>
</dbReference>
<feature type="compositionally biased region" description="Acidic residues" evidence="1">
    <location>
        <begin position="260"/>
        <end position="303"/>
    </location>
</feature>
<sequence>MNHTYTDPHKRFKSADGTPVAVSMSTSNGAANLPAWTPPPAVVVPRGVGVNVNPARYQQQQQIMPPTGRTTRSTSVQPYSKKTNGRANSRSTPAATASISRSSGLIRLTVKAPPSKLRQATTGHAQQLPPNPYTPNTNSSISSGRPARTTRNPKRVVEEEDSLDEAEEEDGEDGGEGMMEVDEAEVDNELLGMADDDGDSDLEDAEGEEDDGMLSTHLPPPIIKQSVGQGGRPSVKVTAPPVTAGALKSVEAKEMRMEGSDDDEELSSLSENDDEDIDQTLGPDNDDDEVEEESADDLSEDDENSRSATPDLSKLTRRQRGLYVPEPEFTASTSDGVGLMALSNEALKKKVFSEEEHAMRRQEMARRRKMLSEKRGEEEKMETINKLLSKPAPKRRTRAEMIAAQYAAENSNSTPNPEDGEMFVERADAGFTRYVQNARGARLGVPVEWLEAAVGEGLGRGLGRTGGVGAGFVSGGGGGMVEEVV</sequence>
<gene>
    <name evidence="3" type="ORF">LTR97_007613</name>
</gene>
<evidence type="ECO:0000313" key="4">
    <source>
        <dbReference type="Proteomes" id="UP001310594"/>
    </source>
</evidence>
<dbReference type="AlphaFoldDB" id="A0AAN7WEX2"/>
<reference evidence="3" key="1">
    <citation type="submission" date="2023-08" db="EMBL/GenBank/DDBJ databases">
        <title>Black Yeasts Isolated from many extreme environments.</title>
        <authorList>
            <person name="Coleine C."/>
            <person name="Stajich J.E."/>
            <person name="Selbmann L."/>
        </authorList>
    </citation>
    <scope>NUCLEOTIDE SEQUENCE</scope>
    <source>
        <strain evidence="3">CCFEE 5810</strain>
    </source>
</reference>
<evidence type="ECO:0000259" key="2">
    <source>
        <dbReference type="SMART" id="SM01406"/>
    </source>
</evidence>